<dbReference type="Proteomes" id="UP000294743">
    <property type="component" value="Unassembled WGS sequence"/>
</dbReference>
<dbReference type="PANTHER" id="PTHR33877">
    <property type="entry name" value="SLL1193 PROTEIN"/>
    <property type="match status" value="1"/>
</dbReference>
<accession>A0A4R8A5P0</accession>
<dbReference type="EMBL" id="SODD01000006">
    <property type="protein sequence ID" value="TDW25061.1"/>
    <property type="molecule type" value="Genomic_DNA"/>
</dbReference>
<keyword evidence="2" id="KW-0255">Endonuclease</keyword>
<keyword evidence="3" id="KW-1185">Reference proteome</keyword>
<dbReference type="SMART" id="SM00507">
    <property type="entry name" value="HNHc"/>
    <property type="match status" value="1"/>
</dbReference>
<dbReference type="GO" id="GO:0008270">
    <property type="term" value="F:zinc ion binding"/>
    <property type="evidence" value="ECO:0007669"/>
    <property type="project" value="InterPro"/>
</dbReference>
<comment type="caution">
    <text evidence="2">The sequence shown here is derived from an EMBL/GenBank/DDBJ whole genome shotgun (WGS) entry which is preliminary data.</text>
</comment>
<keyword evidence="2" id="KW-0540">Nuclease</keyword>
<protein>
    <submittedName>
        <fullName evidence="2">HNH endonuclease</fullName>
    </submittedName>
</protein>
<dbReference type="RefSeq" id="WP_134168279.1">
    <property type="nucleotide sequence ID" value="NZ_SODD01000006.1"/>
</dbReference>
<gene>
    <name evidence="2" type="ORF">EDD63_1062</name>
</gene>
<dbReference type="InterPro" id="IPR052892">
    <property type="entry name" value="NA-targeting_endonuclease"/>
</dbReference>
<proteinExistence type="predicted"/>
<dbReference type="PANTHER" id="PTHR33877:SF1">
    <property type="entry name" value="TYPE IV METHYL-DIRECTED RESTRICTION ENZYME ECOKMCRA"/>
    <property type="match status" value="1"/>
</dbReference>
<dbReference type="AlphaFoldDB" id="A0A4R8A5P0"/>
<dbReference type="GO" id="GO:0003676">
    <property type="term" value="F:nucleic acid binding"/>
    <property type="evidence" value="ECO:0007669"/>
    <property type="project" value="InterPro"/>
</dbReference>
<evidence type="ECO:0000259" key="1">
    <source>
        <dbReference type="SMART" id="SM00507"/>
    </source>
</evidence>
<keyword evidence="2" id="KW-0378">Hydrolase</keyword>
<evidence type="ECO:0000313" key="3">
    <source>
        <dbReference type="Proteomes" id="UP000294743"/>
    </source>
</evidence>
<dbReference type="Pfam" id="PF01844">
    <property type="entry name" value="HNH"/>
    <property type="match status" value="1"/>
</dbReference>
<evidence type="ECO:0000313" key="2">
    <source>
        <dbReference type="EMBL" id="TDW25061.1"/>
    </source>
</evidence>
<dbReference type="CDD" id="cd00085">
    <property type="entry name" value="HNHc"/>
    <property type="match status" value="1"/>
</dbReference>
<dbReference type="Gene3D" id="1.10.30.50">
    <property type="match status" value="1"/>
</dbReference>
<dbReference type="GO" id="GO:0004519">
    <property type="term" value="F:endonuclease activity"/>
    <property type="evidence" value="ECO:0007669"/>
    <property type="project" value="UniProtKB-KW"/>
</dbReference>
<dbReference type="InterPro" id="IPR003615">
    <property type="entry name" value="HNH_nuc"/>
</dbReference>
<feature type="domain" description="HNH nuclease" evidence="1">
    <location>
        <begin position="173"/>
        <end position="233"/>
    </location>
</feature>
<sequence length="249" mass="29786">MQIDMKYFNVYYFCQLANESMGKFEYLSKNAEFFEPLHIVDEFPKVSILREYCFWLVDSVFDEHVRYMDEKNDNAYFDPIFWLNQAISKYKNIELVIDEKIFENTIDYYDKYDVYIDYIDKIQANLYETIIYSVAIEMEYILFQNRDFLLRFNEQMASSFDLKVRKRGYIPKWVKRAVIFRDNGCCVFCKKDLTGLYTMLEDDERHFDHIVAISNGGLDDVCNIQLSCKMCNLSKSDNNSTSSSYQSPY</sequence>
<name>A0A4R8A5P0_9FIRM</name>
<reference evidence="2 3" key="1">
    <citation type="submission" date="2019-03" db="EMBL/GenBank/DDBJ databases">
        <title>Genomic Encyclopedia of Type Strains, Phase IV (KMG-IV): sequencing the most valuable type-strain genomes for metagenomic binning, comparative biology and taxonomic classification.</title>
        <authorList>
            <person name="Goeker M."/>
        </authorList>
    </citation>
    <scope>NUCLEOTIDE SEQUENCE [LARGE SCALE GENOMIC DNA]</scope>
    <source>
        <strain evidence="2 3">DSM 28867</strain>
    </source>
</reference>
<dbReference type="InterPro" id="IPR002711">
    <property type="entry name" value="HNH"/>
</dbReference>
<dbReference type="OrthoDB" id="9802901at2"/>
<organism evidence="2 3">
    <name type="scientific">Breznakia blatticola</name>
    <dbReference type="NCBI Taxonomy" id="1754012"/>
    <lineage>
        <taxon>Bacteria</taxon>
        <taxon>Bacillati</taxon>
        <taxon>Bacillota</taxon>
        <taxon>Erysipelotrichia</taxon>
        <taxon>Erysipelotrichales</taxon>
        <taxon>Erysipelotrichaceae</taxon>
        <taxon>Breznakia</taxon>
    </lineage>
</organism>